<reference evidence="2 3" key="1">
    <citation type="submission" date="2022-10" db="EMBL/GenBank/DDBJ databases">
        <title>Draft genome assembly of moderately radiation resistant bacterium Metabacillus halosaccharovorans.</title>
        <authorList>
            <person name="Pal S."/>
            <person name="Gopinathan A."/>
        </authorList>
    </citation>
    <scope>NUCLEOTIDE SEQUENCE [LARGE SCALE GENOMIC DNA]</scope>
    <source>
        <strain evidence="2 3">VITHBRA001</strain>
    </source>
</reference>
<protein>
    <submittedName>
        <fullName evidence="2">Uncharacterized protein</fullName>
    </submittedName>
</protein>
<evidence type="ECO:0000313" key="2">
    <source>
        <dbReference type="EMBL" id="MCV9888897.1"/>
    </source>
</evidence>
<evidence type="ECO:0000313" key="3">
    <source>
        <dbReference type="Proteomes" id="UP001526147"/>
    </source>
</evidence>
<name>A0ABT3DQI6_9BACI</name>
<keyword evidence="1" id="KW-0175">Coiled coil</keyword>
<sequence>MSNIEKPELFSLLKKLGFQLEGKVNKYIQDQLNKEEVAVTANTAGHVLAHLIEAIHDYVEQLSSQLNFPTKRDVGRLGKLIVQSEDKLDNVEEELHEVLSLVKELKMMILENVKDIPTPLEGLETTIKNRVLTYKERLAGHNQGSLSNTNTLKEELQRELMKPPGQVDLKEINKKLLNRLQEKQANKWGN</sequence>
<organism evidence="2 3">
    <name type="scientific">Metabacillus halosaccharovorans</name>
    <dbReference type="NCBI Taxonomy" id="930124"/>
    <lineage>
        <taxon>Bacteria</taxon>
        <taxon>Bacillati</taxon>
        <taxon>Bacillota</taxon>
        <taxon>Bacilli</taxon>
        <taxon>Bacillales</taxon>
        <taxon>Bacillaceae</taxon>
        <taxon>Metabacillus</taxon>
    </lineage>
</organism>
<feature type="coiled-coil region" evidence="1">
    <location>
        <begin position="74"/>
        <end position="108"/>
    </location>
</feature>
<keyword evidence="3" id="KW-1185">Reference proteome</keyword>
<proteinExistence type="predicted"/>
<evidence type="ECO:0000256" key="1">
    <source>
        <dbReference type="SAM" id="Coils"/>
    </source>
</evidence>
<gene>
    <name evidence="2" type="ORF">OIH86_24885</name>
</gene>
<dbReference type="Proteomes" id="UP001526147">
    <property type="component" value="Unassembled WGS sequence"/>
</dbReference>
<dbReference type="EMBL" id="JAOYEY010000052">
    <property type="protein sequence ID" value="MCV9888897.1"/>
    <property type="molecule type" value="Genomic_DNA"/>
</dbReference>
<dbReference type="RefSeq" id="WP_264144915.1">
    <property type="nucleotide sequence ID" value="NZ_JAOYEY010000052.1"/>
</dbReference>
<accession>A0ABT3DQI6</accession>
<comment type="caution">
    <text evidence="2">The sequence shown here is derived from an EMBL/GenBank/DDBJ whole genome shotgun (WGS) entry which is preliminary data.</text>
</comment>